<feature type="compositionally biased region" description="Polar residues" evidence="1">
    <location>
        <begin position="87"/>
        <end position="96"/>
    </location>
</feature>
<feature type="compositionally biased region" description="Basic and acidic residues" evidence="1">
    <location>
        <begin position="396"/>
        <end position="411"/>
    </location>
</feature>
<feature type="region of interest" description="Disordered" evidence="1">
    <location>
        <begin position="800"/>
        <end position="954"/>
    </location>
</feature>
<dbReference type="KEGG" id="lgi:LOTGIDRAFT_168883"/>
<name>V4B5N0_LOTGI</name>
<feature type="region of interest" description="Disordered" evidence="1">
    <location>
        <begin position="774"/>
        <end position="793"/>
    </location>
</feature>
<feature type="compositionally biased region" description="Low complexity" evidence="1">
    <location>
        <begin position="49"/>
        <end position="60"/>
    </location>
</feature>
<feature type="compositionally biased region" description="Basic and acidic residues" evidence="1">
    <location>
        <begin position="933"/>
        <end position="946"/>
    </location>
</feature>
<dbReference type="RefSeq" id="XP_009065418.1">
    <property type="nucleotide sequence ID" value="XM_009067170.1"/>
</dbReference>
<feature type="compositionally biased region" description="Basic and acidic residues" evidence="1">
    <location>
        <begin position="432"/>
        <end position="465"/>
    </location>
</feature>
<feature type="compositionally biased region" description="Polar residues" evidence="1">
    <location>
        <begin position="1160"/>
        <end position="1180"/>
    </location>
</feature>
<gene>
    <name evidence="2" type="ORF">LOTGIDRAFT_168883</name>
</gene>
<feature type="compositionally biased region" description="Low complexity" evidence="1">
    <location>
        <begin position="866"/>
        <end position="890"/>
    </location>
</feature>
<feature type="region of interest" description="Disordered" evidence="1">
    <location>
        <begin position="316"/>
        <end position="668"/>
    </location>
</feature>
<feature type="compositionally biased region" description="Basic and acidic residues" evidence="1">
    <location>
        <begin position="32"/>
        <end position="46"/>
    </location>
</feature>
<feature type="compositionally biased region" description="Polar residues" evidence="1">
    <location>
        <begin position="14"/>
        <end position="28"/>
    </location>
</feature>
<feature type="compositionally biased region" description="Basic and acidic residues" evidence="1">
    <location>
        <begin position="632"/>
        <end position="646"/>
    </location>
</feature>
<dbReference type="OMA" id="WISNNDQ"/>
<proteinExistence type="predicted"/>
<feature type="compositionally biased region" description="Low complexity" evidence="1">
    <location>
        <begin position="800"/>
        <end position="810"/>
    </location>
</feature>
<protein>
    <submittedName>
        <fullName evidence="2">Uncharacterized protein</fullName>
    </submittedName>
</protein>
<reference evidence="2 3" key="1">
    <citation type="journal article" date="2013" name="Nature">
        <title>Insights into bilaterian evolution from three spiralian genomes.</title>
        <authorList>
            <person name="Simakov O."/>
            <person name="Marletaz F."/>
            <person name="Cho S.J."/>
            <person name="Edsinger-Gonzales E."/>
            <person name="Havlak P."/>
            <person name="Hellsten U."/>
            <person name="Kuo D.H."/>
            <person name="Larsson T."/>
            <person name="Lv J."/>
            <person name="Arendt D."/>
            <person name="Savage R."/>
            <person name="Osoegawa K."/>
            <person name="de Jong P."/>
            <person name="Grimwood J."/>
            <person name="Chapman J.A."/>
            <person name="Shapiro H."/>
            <person name="Aerts A."/>
            <person name="Otillar R.P."/>
            <person name="Terry A.Y."/>
            <person name="Boore J.L."/>
            <person name="Grigoriev I.V."/>
            <person name="Lindberg D.R."/>
            <person name="Seaver E.C."/>
            <person name="Weisblat D.A."/>
            <person name="Putnam N.H."/>
            <person name="Rokhsar D.S."/>
        </authorList>
    </citation>
    <scope>NUCLEOTIDE SEQUENCE [LARGE SCALE GENOMIC DNA]</scope>
</reference>
<sequence length="1263" mass="142193">MDQREGGGCMFCLTRSSNTPDRLNSRTASYRKRVEDARSRDIKPDVQDDSVVYDQSKSSQGLRMRPRTRRGESFNVKKTSRNRSDQEQQWQTTSKESGPRFYENQQPSYKNPLNASLRKLAPAKSSPSLNKIEIQVPTENQVKALSGAKSSPNLNNEHESEGYGHVNRKHGECYNNNYERYSLDGPTGINASWNLGSGDFKRSYVDQPSARMNDITDSYEKEGKSKKNTRRSLPPYMLQKYQADYENISDYGTTPLRSEKISEIDDLDSDEDVSNIHIPQTTQLESLVSPQSPPIPPVRDPSSLKYIKINQTHEKYPSWPVTKSNGGAEPPQPINTRAQSWTDTNTNTNKDFPVNKAKLAYTPGLRPLPERNSPNAERREDGKSRAGSDPGLKSEFVYDKYGRVQQRDYNKVDQNQIKKFYEQKPGYPPPKLDSDGHNLGDEKYNVPSPPERDVPGVEERERFDENTVINKSVTRPTSFTTQVRDPTRDPTRNKLNYSVQNTIGSMSSPIDVKGGQPPFRDSKPEKLMVDSCTSPQHSPKDSKSNGNSRPRNVEPSPSSQLKSTTKAYIVKQTPYYNTSTQTDQSPPSNPHMQITIPKPMPRKTVSDNAAQTSPTSTEKNVFSEKISPNNVRPDKRDYNQKEKRSNYSDINSLTTRHESDNHSAKHSGNYADFSALQANYADISNLKSIHERYSSDIAEDDNTSNNIPHYSEYTASQAPILRELSKEFYKGRMPGNYDKRVISPNELLRSSESMQPGMKEAESYSSVIIHASESAGPFGRDDFGSRSSLSDSRQDIYSVISESTSSRSSIAKGRRSLDPGMLSHRPRPLNETRYNSSSLVNHARTVSSPTSDYRRPRRSSEASTPSQPKSSPDSRSSGSTYYSSSDTSQSRLHDISHDRHDNVHDRHDISHDRHESIPDSVFSETRSPLPPETELKSPKSDSKDKNLNMNLGRKPSMKKAYGIYDETERVLRGAAATLKAVNEAQNLRRSGENYVAPMPRLSRGSSESKILDQIQEENDVFIDSEGQRSRSSSGKEDGSKTSDKTKRELFSGEYETQRKSGMKRSSSEQIHKYVPNSLVDQPEKTRESTPNLATQTDTLLPASRSNLTLDIQKRNSESDLKKIQQQAVLNFMEIKTGKRMNSSGSQEATTPTGDPKDLMSPTQSVQDLISKTSENLANRTQRTDSFRRSGSSSSSRNSQDYMEMNRPRKETEWSKMRSQGVLSYGSNRSSLCSENTYEDINVFSPTLPRSSLTEKPTDDLEVS</sequence>
<feature type="compositionally biased region" description="Low complexity" evidence="1">
    <location>
        <begin position="1188"/>
        <end position="1198"/>
    </location>
</feature>
<feature type="compositionally biased region" description="Polar residues" evidence="1">
    <location>
        <begin position="544"/>
        <end position="566"/>
    </location>
</feature>
<dbReference type="Proteomes" id="UP000030746">
    <property type="component" value="Unassembled WGS sequence"/>
</dbReference>
<feature type="region of interest" description="Disordered" evidence="1">
    <location>
        <begin position="147"/>
        <end position="166"/>
    </location>
</feature>
<evidence type="ECO:0000256" key="1">
    <source>
        <dbReference type="SAM" id="MobiDB-lite"/>
    </source>
</evidence>
<feature type="compositionally biased region" description="Polar residues" evidence="1">
    <location>
        <begin position="606"/>
        <end position="630"/>
    </location>
</feature>
<dbReference type="EMBL" id="KB203567">
    <property type="protein sequence ID" value="ESO83839.1"/>
    <property type="molecule type" value="Genomic_DNA"/>
</dbReference>
<feature type="region of interest" description="Disordered" evidence="1">
    <location>
        <begin position="212"/>
        <end position="236"/>
    </location>
</feature>
<dbReference type="HOGENOM" id="CLU_264657_0_0_1"/>
<feature type="compositionally biased region" description="Polar residues" evidence="1">
    <location>
        <begin position="574"/>
        <end position="592"/>
    </location>
</feature>
<feature type="compositionally biased region" description="Polar residues" evidence="1">
    <location>
        <begin position="1139"/>
        <end position="1152"/>
    </location>
</feature>
<feature type="compositionally biased region" description="Basic and acidic residues" evidence="1">
    <location>
        <begin position="1203"/>
        <end position="1215"/>
    </location>
</feature>
<accession>V4B5N0</accession>
<evidence type="ECO:0000313" key="2">
    <source>
        <dbReference type="EMBL" id="ESO83839.1"/>
    </source>
</evidence>
<feature type="compositionally biased region" description="Polar residues" evidence="1">
    <location>
        <begin position="832"/>
        <end position="851"/>
    </location>
</feature>
<dbReference type="CTD" id="20240993"/>
<feature type="compositionally biased region" description="Polar residues" evidence="1">
    <location>
        <begin position="493"/>
        <end position="508"/>
    </location>
</feature>
<feature type="region of interest" description="Disordered" evidence="1">
    <location>
        <begin position="1018"/>
        <end position="1101"/>
    </location>
</feature>
<dbReference type="OrthoDB" id="10063560at2759"/>
<feature type="region of interest" description="Disordered" evidence="1">
    <location>
        <begin position="1134"/>
        <end position="1230"/>
    </location>
</feature>
<feature type="compositionally biased region" description="Polar residues" evidence="1">
    <location>
        <begin position="334"/>
        <end position="350"/>
    </location>
</feature>
<feature type="region of interest" description="Disordered" evidence="1">
    <location>
        <begin position="1243"/>
        <end position="1263"/>
    </location>
</feature>
<feature type="compositionally biased region" description="Polar residues" evidence="1">
    <location>
        <begin position="1243"/>
        <end position="1254"/>
    </location>
</feature>
<dbReference type="GeneID" id="20240993"/>
<evidence type="ECO:0000313" key="3">
    <source>
        <dbReference type="Proteomes" id="UP000030746"/>
    </source>
</evidence>
<organism evidence="2 3">
    <name type="scientific">Lottia gigantea</name>
    <name type="common">Giant owl limpet</name>
    <dbReference type="NCBI Taxonomy" id="225164"/>
    <lineage>
        <taxon>Eukaryota</taxon>
        <taxon>Metazoa</taxon>
        <taxon>Spiralia</taxon>
        <taxon>Lophotrochozoa</taxon>
        <taxon>Mollusca</taxon>
        <taxon>Gastropoda</taxon>
        <taxon>Patellogastropoda</taxon>
        <taxon>Lottioidea</taxon>
        <taxon>Lottiidae</taxon>
        <taxon>Lottia</taxon>
    </lineage>
</organism>
<dbReference type="AlphaFoldDB" id="V4B5N0"/>
<feature type="compositionally biased region" description="Basic and acidic residues" evidence="1">
    <location>
        <begin position="1025"/>
        <end position="1058"/>
    </location>
</feature>
<feature type="compositionally biased region" description="Basic and acidic residues" evidence="1">
    <location>
        <begin position="376"/>
        <end position="386"/>
    </location>
</feature>
<keyword evidence="3" id="KW-1185">Reference proteome</keyword>
<feature type="compositionally biased region" description="Polar residues" evidence="1">
    <location>
        <begin position="1216"/>
        <end position="1230"/>
    </location>
</feature>
<feature type="compositionally biased region" description="Basic and acidic residues" evidence="1">
    <location>
        <begin position="891"/>
        <end position="917"/>
    </location>
</feature>
<feature type="compositionally biased region" description="Polar residues" evidence="1">
    <location>
        <begin position="467"/>
        <end position="484"/>
    </location>
</feature>
<feature type="compositionally biased region" description="Polar residues" evidence="1">
    <location>
        <begin position="1088"/>
        <end position="1101"/>
    </location>
</feature>
<feature type="region of interest" description="Disordered" evidence="1">
    <location>
        <begin position="1"/>
        <end position="111"/>
    </location>
</feature>